<reference evidence="1" key="1">
    <citation type="journal article" date="2005" name="BMC Biol.">
        <title>The sequence of rice chromosomes 11 and 12, rich in disease resistance genes and recent gene duplications.</title>
        <authorList>
            <consortium name="The rice chromosomes 11 and 12 sequencing consortia"/>
        </authorList>
    </citation>
    <scope>NUCLEOTIDE SEQUENCE [LARGE SCALE GENOMIC DNA]</scope>
</reference>
<reference evidence="1" key="2">
    <citation type="submission" date="2005-04" db="EMBL/GenBank/DDBJ databases">
        <authorList>
            <person name="Buell C.R."/>
            <person name="Wing R.A."/>
            <person name="McCombie W.A."/>
            <person name="Ouyang S."/>
        </authorList>
    </citation>
    <scope>NUCLEOTIDE SEQUENCE</scope>
</reference>
<dbReference type="EMBL" id="DP000011">
    <property type="protein sequence ID" value="ABA99725.2"/>
    <property type="molecule type" value="Genomic_DNA"/>
</dbReference>
<evidence type="ECO:0000313" key="1">
    <source>
        <dbReference type="EMBL" id="ABA99725.2"/>
    </source>
</evidence>
<organism evidence="1">
    <name type="scientific">Oryza sativa subsp. japonica</name>
    <name type="common">Rice</name>
    <dbReference type="NCBI Taxonomy" id="39947"/>
    <lineage>
        <taxon>Eukaryota</taxon>
        <taxon>Viridiplantae</taxon>
        <taxon>Streptophyta</taxon>
        <taxon>Embryophyta</taxon>
        <taxon>Tracheophyta</taxon>
        <taxon>Spermatophyta</taxon>
        <taxon>Magnoliopsida</taxon>
        <taxon>Liliopsida</taxon>
        <taxon>Poales</taxon>
        <taxon>Poaceae</taxon>
        <taxon>BOP clade</taxon>
        <taxon>Oryzoideae</taxon>
        <taxon>Oryzeae</taxon>
        <taxon>Oryzinae</taxon>
        <taxon>Oryza</taxon>
        <taxon>Oryza sativa</taxon>
    </lineage>
</organism>
<dbReference type="AlphaFoldDB" id="Q2QMZ0"/>
<name>Q2QMZ0_ORYSJ</name>
<proteinExistence type="predicted"/>
<reference evidence="1" key="3">
    <citation type="submission" date="2006-01" db="EMBL/GenBank/DDBJ databases">
        <authorList>
            <person name="Buell R."/>
        </authorList>
    </citation>
    <scope>NUCLEOTIDE SEQUENCE</scope>
</reference>
<gene>
    <name evidence="1" type="ordered locus">LOC_Os12g39550</name>
</gene>
<protein>
    <submittedName>
        <fullName evidence="1">Uncharacterized protein</fullName>
    </submittedName>
</protein>
<sequence length="79" mass="8602">MPCRGPSLRASGLMAIYAPKAWVPGRICEQESGLWSKGLGQWQPCDEFTKTTTVPPYNSKNSWCCGEAPCVCGSDECTK</sequence>
<accession>Q2QMZ0</accession>